<protein>
    <recommendedName>
        <fullName evidence="3">Phage tail assembly protein</fullName>
    </recommendedName>
</protein>
<sequence length="134" mass="14383">MTPKTSINVSLVFSVPVKGEDGKAASRDTITIKRPRTAHAKRLAALIGADFAKALLSSGDAKNVDAKELFSTLSVKLFEPSVLDELMSIIASMCDESPAFVDELDVEDMFKILKALTGFFPALQSLMSSNTAQT</sequence>
<organism evidence="1 2">
    <name type="scientific">Paenochrobactrum glaciei</name>
    <dbReference type="NCBI Taxonomy" id="486407"/>
    <lineage>
        <taxon>Bacteria</taxon>
        <taxon>Pseudomonadati</taxon>
        <taxon>Pseudomonadota</taxon>
        <taxon>Alphaproteobacteria</taxon>
        <taxon>Hyphomicrobiales</taxon>
        <taxon>Brucellaceae</taxon>
        <taxon>Paenochrobactrum</taxon>
    </lineage>
</organism>
<evidence type="ECO:0000313" key="2">
    <source>
        <dbReference type="Proteomes" id="UP001424441"/>
    </source>
</evidence>
<gene>
    <name evidence="1" type="ORF">GCM10008943_13960</name>
</gene>
<evidence type="ECO:0008006" key="3">
    <source>
        <dbReference type="Google" id="ProtNLM"/>
    </source>
</evidence>
<reference evidence="2" key="1">
    <citation type="journal article" date="2019" name="Int. J. Syst. Evol. Microbiol.">
        <title>The Global Catalogue of Microorganisms (GCM) 10K type strain sequencing project: providing services to taxonomists for standard genome sequencing and annotation.</title>
        <authorList>
            <consortium name="The Broad Institute Genomics Platform"/>
            <consortium name="The Broad Institute Genome Sequencing Center for Infectious Disease"/>
            <person name="Wu L."/>
            <person name="Ma J."/>
        </authorList>
    </citation>
    <scope>NUCLEOTIDE SEQUENCE [LARGE SCALE GENOMIC DNA]</scope>
    <source>
        <strain evidence="2">JCM 15115</strain>
    </source>
</reference>
<dbReference type="Proteomes" id="UP001424441">
    <property type="component" value="Unassembled WGS sequence"/>
</dbReference>
<accession>A0ABP3R5F1</accession>
<evidence type="ECO:0000313" key="1">
    <source>
        <dbReference type="EMBL" id="GAA0599970.1"/>
    </source>
</evidence>
<dbReference type="EMBL" id="BAAADE010000002">
    <property type="protein sequence ID" value="GAA0599970.1"/>
    <property type="molecule type" value="Genomic_DNA"/>
</dbReference>
<comment type="caution">
    <text evidence="1">The sequence shown here is derived from an EMBL/GenBank/DDBJ whole genome shotgun (WGS) entry which is preliminary data.</text>
</comment>
<dbReference type="RefSeq" id="WP_343803636.1">
    <property type="nucleotide sequence ID" value="NZ_BAAADE010000002.1"/>
</dbReference>
<proteinExistence type="predicted"/>
<keyword evidence="2" id="KW-1185">Reference proteome</keyword>
<name>A0ABP3R5F1_9HYPH</name>